<gene>
    <name evidence="2" type="ORF">GCM10009769_06520</name>
    <name evidence="3" type="ORF">JOE58_000605</name>
</gene>
<evidence type="ECO:0000313" key="4">
    <source>
        <dbReference type="Proteomes" id="UP000648535"/>
    </source>
</evidence>
<accession>A0A8H9G6B4</accession>
<dbReference type="InterPro" id="IPR007138">
    <property type="entry name" value="ABM_dom"/>
</dbReference>
<evidence type="ECO:0000259" key="1">
    <source>
        <dbReference type="PROSITE" id="PS51725"/>
    </source>
</evidence>
<reference evidence="2" key="2">
    <citation type="submission" date="2020-09" db="EMBL/GenBank/DDBJ databases">
        <authorList>
            <person name="Sun Q."/>
            <person name="Ohkuma M."/>
        </authorList>
    </citation>
    <scope>NUCLEOTIDE SEQUENCE</scope>
    <source>
        <strain evidence="2">JCM 1480</strain>
    </source>
</reference>
<comment type="caution">
    <text evidence="2">The sequence shown here is derived from an EMBL/GenBank/DDBJ whole genome shotgun (WGS) entry which is preliminary data.</text>
</comment>
<dbReference type="AlphaFoldDB" id="A0A8H9G6B4"/>
<feature type="domain" description="ABM" evidence="1">
    <location>
        <begin position="3"/>
        <end position="90"/>
    </location>
</feature>
<reference evidence="3 5" key="3">
    <citation type="submission" date="2021-01" db="EMBL/GenBank/DDBJ databases">
        <title>Sequencing the genomes of 1000 actinobacteria strains.</title>
        <authorList>
            <person name="Klenk H.-P."/>
        </authorList>
    </citation>
    <scope>NUCLEOTIDE SEQUENCE [LARGE SCALE GENOMIC DNA]</scope>
    <source>
        <strain evidence="3 5">DSM 20542</strain>
    </source>
</reference>
<evidence type="ECO:0000313" key="5">
    <source>
        <dbReference type="Proteomes" id="UP000746584"/>
    </source>
</evidence>
<dbReference type="PANTHER" id="PTHR34474:SF2">
    <property type="entry name" value="SIGNAL TRANSDUCTION PROTEIN TRAP"/>
    <property type="match status" value="1"/>
</dbReference>
<protein>
    <submittedName>
        <fullName evidence="2 3">Monooxygenase</fullName>
    </submittedName>
</protein>
<dbReference type="PROSITE" id="PS51725">
    <property type="entry name" value="ABM"/>
    <property type="match status" value="1"/>
</dbReference>
<keyword evidence="2" id="KW-0503">Monooxygenase</keyword>
<reference evidence="2" key="1">
    <citation type="journal article" date="2014" name="Int. J. Syst. Evol. Microbiol.">
        <title>Complete genome sequence of Corynebacterium casei LMG S-19264T (=DSM 44701T), isolated from a smear-ripened cheese.</title>
        <authorList>
            <consortium name="US DOE Joint Genome Institute (JGI-PGF)"/>
            <person name="Walter F."/>
            <person name="Albersmeier A."/>
            <person name="Kalinowski J."/>
            <person name="Ruckert C."/>
        </authorList>
    </citation>
    <scope>NUCLEOTIDE SEQUENCE</scope>
    <source>
        <strain evidence="2">JCM 1480</strain>
    </source>
</reference>
<keyword evidence="5" id="KW-1185">Reference proteome</keyword>
<dbReference type="InterPro" id="IPR011008">
    <property type="entry name" value="Dimeric_a/b-barrel"/>
</dbReference>
<keyword evidence="2" id="KW-0560">Oxidoreductase</keyword>
<evidence type="ECO:0000313" key="3">
    <source>
        <dbReference type="EMBL" id="MBM7801354.1"/>
    </source>
</evidence>
<dbReference type="Pfam" id="PF03992">
    <property type="entry name" value="ABM"/>
    <property type="match status" value="1"/>
</dbReference>
<dbReference type="GO" id="GO:0004497">
    <property type="term" value="F:monooxygenase activity"/>
    <property type="evidence" value="ECO:0007669"/>
    <property type="project" value="UniProtKB-KW"/>
</dbReference>
<proteinExistence type="predicted"/>
<dbReference type="RefSeq" id="WP_175327363.1">
    <property type="nucleotide sequence ID" value="NZ_BMOI01000001.1"/>
</dbReference>
<dbReference type="PANTHER" id="PTHR34474">
    <property type="entry name" value="SIGNAL TRANSDUCTION PROTEIN TRAP"/>
    <property type="match status" value="1"/>
</dbReference>
<dbReference type="SUPFAM" id="SSF54909">
    <property type="entry name" value="Dimeric alpha+beta barrel"/>
    <property type="match status" value="1"/>
</dbReference>
<name>A0A8H9G6B4_9MICO</name>
<dbReference type="EMBL" id="JAFBCG010000001">
    <property type="protein sequence ID" value="MBM7801354.1"/>
    <property type="molecule type" value="Genomic_DNA"/>
</dbReference>
<dbReference type="Proteomes" id="UP000746584">
    <property type="component" value="Unassembled WGS sequence"/>
</dbReference>
<dbReference type="Proteomes" id="UP000648535">
    <property type="component" value="Unassembled WGS sequence"/>
</dbReference>
<evidence type="ECO:0000313" key="2">
    <source>
        <dbReference type="EMBL" id="GGK91092.1"/>
    </source>
</evidence>
<dbReference type="EMBL" id="BMOI01000001">
    <property type="protein sequence ID" value="GGK91092.1"/>
    <property type="molecule type" value="Genomic_DNA"/>
</dbReference>
<dbReference type="InterPro" id="IPR050404">
    <property type="entry name" value="Heme-degrading_MO"/>
</dbReference>
<organism evidence="2 4">
    <name type="scientific">Curtobacterium luteum</name>
    <dbReference type="NCBI Taxonomy" id="33881"/>
    <lineage>
        <taxon>Bacteria</taxon>
        <taxon>Bacillati</taxon>
        <taxon>Actinomycetota</taxon>
        <taxon>Actinomycetes</taxon>
        <taxon>Micrococcales</taxon>
        <taxon>Microbacteriaceae</taxon>
        <taxon>Curtobacterium</taxon>
    </lineage>
</organism>
<sequence length="96" mass="10298">MSVVKINAIAVPEGRGADLEARFAGRAHDIESQAGFEGFQLLRPVAGETRYFVVSTWADEESYQAWRTGQAGAHHGGPNPVATGAELLEFEVVALD</sequence>
<dbReference type="Gene3D" id="3.30.70.100">
    <property type="match status" value="1"/>
</dbReference>